<keyword evidence="3" id="KW-1185">Reference proteome</keyword>
<sequence>MMPKIFYFIFISLFIIYLGYPVNCVKYSQDEISSFFSQQQPKQKYPISTNENYEIPYKPYSSYILDQRYQYHPHGIKRVSEHDINTLLRNTWIG</sequence>
<gene>
    <name evidence="2 4 5" type="ORF">SRAE_X000024100</name>
</gene>
<feature type="chain" id="PRO_5015031020" evidence="1">
    <location>
        <begin position="25"/>
        <end position="94"/>
    </location>
</feature>
<feature type="signal peptide" evidence="1">
    <location>
        <begin position="1"/>
        <end position="24"/>
    </location>
</feature>
<proteinExistence type="predicted"/>
<reference evidence="4" key="2">
    <citation type="submission" date="2020-12" db="UniProtKB">
        <authorList>
            <consortium name="WormBaseParasite"/>
        </authorList>
    </citation>
    <scope>IDENTIFICATION</scope>
</reference>
<evidence type="ECO:0000256" key="1">
    <source>
        <dbReference type="SAM" id="SignalP"/>
    </source>
</evidence>
<evidence type="ECO:0000313" key="5">
    <source>
        <dbReference type="WormBase" id="SRAE_X000024100"/>
    </source>
</evidence>
<dbReference type="Proteomes" id="UP000035682">
    <property type="component" value="Unplaced"/>
</dbReference>
<dbReference type="CTD" id="36383291"/>
<dbReference type="RefSeq" id="XP_024510107.1">
    <property type="nucleotide sequence ID" value="XM_024644560.1"/>
</dbReference>
<dbReference type="EMBL" id="LN609530">
    <property type="protein sequence ID" value="CEF70911.1"/>
    <property type="molecule type" value="Genomic_DNA"/>
</dbReference>
<name>A0A090LME0_STRRB</name>
<evidence type="ECO:0000313" key="2">
    <source>
        <dbReference type="EMBL" id="CEF70911.1"/>
    </source>
</evidence>
<protein>
    <submittedName>
        <fullName evidence="2 4">Uncharacterized protein</fullName>
    </submittedName>
</protein>
<dbReference type="AlphaFoldDB" id="A0A090LME0"/>
<keyword evidence="1" id="KW-0732">Signal</keyword>
<evidence type="ECO:0000313" key="3">
    <source>
        <dbReference type="Proteomes" id="UP000035682"/>
    </source>
</evidence>
<evidence type="ECO:0000313" key="4">
    <source>
        <dbReference type="WBParaSite" id="SRAE_X000024100.1"/>
    </source>
</evidence>
<dbReference type="OrthoDB" id="5876419at2759"/>
<organism evidence="2">
    <name type="scientific">Strongyloides ratti</name>
    <name type="common">Parasitic roundworm</name>
    <dbReference type="NCBI Taxonomy" id="34506"/>
    <lineage>
        <taxon>Eukaryota</taxon>
        <taxon>Metazoa</taxon>
        <taxon>Ecdysozoa</taxon>
        <taxon>Nematoda</taxon>
        <taxon>Chromadorea</taxon>
        <taxon>Rhabditida</taxon>
        <taxon>Tylenchina</taxon>
        <taxon>Panagrolaimomorpha</taxon>
        <taxon>Strongyloidoidea</taxon>
        <taxon>Strongyloididae</taxon>
        <taxon>Strongyloides</taxon>
    </lineage>
</organism>
<dbReference type="WormBase" id="SRAE_X000024100">
    <property type="protein sequence ID" value="SRP02134"/>
    <property type="gene ID" value="WBGene00265797"/>
</dbReference>
<reference evidence="2 3" key="1">
    <citation type="submission" date="2014-09" db="EMBL/GenBank/DDBJ databases">
        <authorList>
            <person name="Martin A.A."/>
        </authorList>
    </citation>
    <scope>NUCLEOTIDE SEQUENCE</scope>
    <source>
        <strain evidence="3">ED321</strain>
        <strain evidence="2">ED321 Heterogonic</strain>
    </source>
</reference>
<dbReference type="GeneID" id="36383291"/>
<accession>A0A090LME0</accession>
<dbReference type="WBParaSite" id="SRAE_X000024100.1">
    <property type="protein sequence ID" value="SRAE_X000024100.1"/>
    <property type="gene ID" value="WBGene00265797"/>
</dbReference>